<dbReference type="Proteomes" id="UP001157006">
    <property type="component" value="Chromosome 5"/>
</dbReference>
<feature type="domain" description="Cystatin" evidence="4">
    <location>
        <begin position="29"/>
        <end position="110"/>
    </location>
</feature>
<evidence type="ECO:0000259" key="4">
    <source>
        <dbReference type="Pfam" id="PF16845"/>
    </source>
</evidence>
<organism evidence="5 6">
    <name type="scientific">Vicia faba</name>
    <name type="common">Broad bean</name>
    <name type="synonym">Faba vulgaris</name>
    <dbReference type="NCBI Taxonomy" id="3906"/>
    <lineage>
        <taxon>Eukaryota</taxon>
        <taxon>Viridiplantae</taxon>
        <taxon>Streptophyta</taxon>
        <taxon>Embryophyta</taxon>
        <taxon>Tracheophyta</taxon>
        <taxon>Spermatophyta</taxon>
        <taxon>Magnoliopsida</taxon>
        <taxon>eudicotyledons</taxon>
        <taxon>Gunneridae</taxon>
        <taxon>Pentapetalae</taxon>
        <taxon>rosids</taxon>
        <taxon>fabids</taxon>
        <taxon>Fabales</taxon>
        <taxon>Fabaceae</taxon>
        <taxon>Papilionoideae</taxon>
        <taxon>50 kb inversion clade</taxon>
        <taxon>NPAAA clade</taxon>
        <taxon>Hologalegina</taxon>
        <taxon>IRL clade</taxon>
        <taxon>Fabeae</taxon>
        <taxon>Vicia</taxon>
    </lineage>
</organism>
<dbReference type="SUPFAM" id="SSF54403">
    <property type="entry name" value="Cystatin/monellin"/>
    <property type="match status" value="1"/>
</dbReference>
<sequence>MRFQSILLLLVVLLASATMNQALPRWTPVKDITNAHYLKMVHFAVNDYDNKTGQTLEFEKLINVEGQSYNDGTNFRLTLAAKNRLLSHKYEAVVWEPGFGGAWVVTSFQRA</sequence>
<dbReference type="PANTHER" id="PTHR47364">
    <property type="entry name" value="CYSTEINE PROTEINASE INHIBITOR 5"/>
    <property type="match status" value="1"/>
</dbReference>
<dbReference type="Gene3D" id="3.10.450.10">
    <property type="match status" value="1"/>
</dbReference>
<dbReference type="GO" id="GO:0004869">
    <property type="term" value="F:cysteine-type endopeptidase inhibitor activity"/>
    <property type="evidence" value="ECO:0007669"/>
    <property type="project" value="UniProtKB-KW"/>
</dbReference>
<keyword evidence="2" id="KW-0789">Thiol protease inhibitor</keyword>
<keyword evidence="3" id="KW-0732">Signal</keyword>
<name>A0AAV1AS47_VICFA</name>
<dbReference type="InterPro" id="IPR000010">
    <property type="entry name" value="Cystatin_dom"/>
</dbReference>
<dbReference type="PANTHER" id="PTHR47364:SF2">
    <property type="entry name" value="CYSTEINE PROTEINASE INHIBITOR 5"/>
    <property type="match status" value="1"/>
</dbReference>
<protein>
    <recommendedName>
        <fullName evidence="4">Cystatin domain-containing protein</fullName>
    </recommendedName>
</protein>
<dbReference type="AlphaFoldDB" id="A0AAV1AS47"/>
<gene>
    <name evidence="5" type="ORF">VFH_V041040</name>
</gene>
<keyword evidence="1" id="KW-0646">Protease inhibitor</keyword>
<accession>A0AAV1AS47</accession>
<keyword evidence="6" id="KW-1185">Reference proteome</keyword>
<evidence type="ECO:0000256" key="3">
    <source>
        <dbReference type="SAM" id="SignalP"/>
    </source>
</evidence>
<dbReference type="Pfam" id="PF16845">
    <property type="entry name" value="SQAPI"/>
    <property type="match status" value="1"/>
</dbReference>
<evidence type="ECO:0000313" key="5">
    <source>
        <dbReference type="EMBL" id="CAI8612576.1"/>
    </source>
</evidence>
<dbReference type="InterPro" id="IPR046350">
    <property type="entry name" value="Cystatin_sf"/>
</dbReference>
<feature type="signal peptide" evidence="3">
    <location>
        <begin position="1"/>
        <end position="22"/>
    </location>
</feature>
<evidence type="ECO:0000313" key="6">
    <source>
        <dbReference type="Proteomes" id="UP001157006"/>
    </source>
</evidence>
<evidence type="ECO:0000256" key="1">
    <source>
        <dbReference type="ARBA" id="ARBA00022690"/>
    </source>
</evidence>
<feature type="chain" id="PRO_5043639843" description="Cystatin domain-containing protein" evidence="3">
    <location>
        <begin position="23"/>
        <end position="111"/>
    </location>
</feature>
<dbReference type="EMBL" id="OX451740">
    <property type="protein sequence ID" value="CAI8612576.1"/>
    <property type="molecule type" value="Genomic_DNA"/>
</dbReference>
<evidence type="ECO:0000256" key="2">
    <source>
        <dbReference type="ARBA" id="ARBA00022704"/>
    </source>
</evidence>
<reference evidence="5 6" key="1">
    <citation type="submission" date="2023-01" db="EMBL/GenBank/DDBJ databases">
        <authorList>
            <person name="Kreplak J."/>
        </authorList>
    </citation>
    <scope>NUCLEOTIDE SEQUENCE [LARGE SCALE GENOMIC DNA]</scope>
</reference>
<proteinExistence type="predicted"/>